<comment type="caution">
    <text evidence="2">The sequence shown here is derived from an EMBL/GenBank/DDBJ whole genome shotgun (WGS) entry which is preliminary data.</text>
</comment>
<organism evidence="2 3">
    <name type="scientific">Halalkalibacillus sediminis</name>
    <dbReference type="NCBI Taxonomy" id="2018042"/>
    <lineage>
        <taxon>Bacteria</taxon>
        <taxon>Bacillati</taxon>
        <taxon>Bacillota</taxon>
        <taxon>Bacilli</taxon>
        <taxon>Bacillales</taxon>
        <taxon>Bacillaceae</taxon>
        <taxon>Halalkalibacillus</taxon>
    </lineage>
</organism>
<dbReference type="Proteomes" id="UP000243524">
    <property type="component" value="Unassembled WGS sequence"/>
</dbReference>
<reference evidence="2 3" key="1">
    <citation type="submission" date="2017-06" db="EMBL/GenBank/DDBJ databases">
        <title>the draft geome sequence of Illustriluteabacillus marina B3227.</title>
        <authorList>
            <person name="He R.-H."/>
            <person name="Du Z.-J."/>
        </authorList>
    </citation>
    <scope>NUCLEOTIDE SEQUENCE [LARGE SCALE GENOMIC DNA]</scope>
    <source>
        <strain evidence="2 3">B3227</strain>
    </source>
</reference>
<evidence type="ECO:0000313" key="2">
    <source>
        <dbReference type="EMBL" id="PKR78287.1"/>
    </source>
</evidence>
<keyword evidence="3" id="KW-1185">Reference proteome</keyword>
<keyword evidence="1" id="KW-1133">Transmembrane helix</keyword>
<dbReference type="OrthoDB" id="2971980at2"/>
<dbReference type="EMBL" id="PJNH01000001">
    <property type="protein sequence ID" value="PKR78287.1"/>
    <property type="molecule type" value="Genomic_DNA"/>
</dbReference>
<evidence type="ECO:0000256" key="1">
    <source>
        <dbReference type="SAM" id="Phobius"/>
    </source>
</evidence>
<sequence>MIKRKVLTSLLATPLSLMVIFVVMFGEWKDPLELVVMSLMFCLFLAPYILFYAIPATLISDYITRKLNGLRRTGVALCVHLIFGMSFVLILSIFNTVRESEVEIVFISGVVVAIFFWVIDEIVRRKNVLIDK</sequence>
<keyword evidence="1" id="KW-0812">Transmembrane</keyword>
<accession>A0A2I0QVB8</accession>
<feature type="transmembrane region" description="Helical" evidence="1">
    <location>
        <begin position="34"/>
        <end position="54"/>
    </location>
</feature>
<keyword evidence="1" id="KW-0472">Membrane</keyword>
<feature type="transmembrane region" description="Helical" evidence="1">
    <location>
        <begin position="104"/>
        <end position="123"/>
    </location>
</feature>
<dbReference type="AlphaFoldDB" id="A0A2I0QVB8"/>
<feature type="transmembrane region" description="Helical" evidence="1">
    <location>
        <begin position="7"/>
        <end position="28"/>
    </location>
</feature>
<evidence type="ECO:0000313" key="3">
    <source>
        <dbReference type="Proteomes" id="UP000243524"/>
    </source>
</evidence>
<name>A0A2I0QVB8_9BACI</name>
<feature type="transmembrane region" description="Helical" evidence="1">
    <location>
        <begin position="75"/>
        <end position="98"/>
    </location>
</feature>
<gene>
    <name evidence="2" type="ORF">CEY16_00580</name>
</gene>
<proteinExistence type="predicted"/>
<protein>
    <submittedName>
        <fullName evidence="2">Uncharacterized protein</fullName>
    </submittedName>
</protein>
<dbReference type="RefSeq" id="WP_101330006.1">
    <property type="nucleotide sequence ID" value="NZ_PJNH01000001.1"/>
</dbReference>